<comment type="caution">
    <text evidence="5">The sequence shown here is derived from an EMBL/GenBank/DDBJ whole genome shotgun (WGS) entry which is preliminary data.</text>
</comment>
<dbReference type="RefSeq" id="WP_277359434.1">
    <property type="nucleotide sequence ID" value="NZ_JAROKN010000056.1"/>
</dbReference>
<protein>
    <submittedName>
        <fullName evidence="5">AraC family transcriptional regulator</fullName>
    </submittedName>
</protein>
<dbReference type="Proteomes" id="UP001220456">
    <property type="component" value="Unassembled WGS sequence"/>
</dbReference>
<dbReference type="InterPro" id="IPR050204">
    <property type="entry name" value="AraC_XylS_family_regulators"/>
</dbReference>
<dbReference type="SUPFAM" id="SSF46689">
    <property type="entry name" value="Homeodomain-like"/>
    <property type="match status" value="2"/>
</dbReference>
<dbReference type="SMART" id="SM00342">
    <property type="entry name" value="HTH_ARAC"/>
    <property type="match status" value="1"/>
</dbReference>
<gene>
    <name evidence="5" type="ORF">P4U43_14885</name>
</gene>
<keyword evidence="3" id="KW-0804">Transcription</keyword>
<keyword evidence="2" id="KW-0238">DNA-binding</keyword>
<dbReference type="InterPro" id="IPR018062">
    <property type="entry name" value="HTH_AraC-typ_CS"/>
</dbReference>
<dbReference type="InterPro" id="IPR018060">
    <property type="entry name" value="HTH_AraC"/>
</dbReference>
<dbReference type="EMBL" id="JAROKN010000056">
    <property type="protein sequence ID" value="MDF9279072.1"/>
    <property type="molecule type" value="Genomic_DNA"/>
</dbReference>
<dbReference type="PANTHER" id="PTHR46796:SF13">
    <property type="entry name" value="HTH-TYPE TRANSCRIPTIONAL ACTIVATOR RHAS"/>
    <property type="match status" value="1"/>
</dbReference>
<name>A0ABT6D032_9MICC</name>
<dbReference type="PROSITE" id="PS00041">
    <property type="entry name" value="HTH_ARAC_FAMILY_1"/>
    <property type="match status" value="1"/>
</dbReference>
<evidence type="ECO:0000313" key="5">
    <source>
        <dbReference type="EMBL" id="MDF9279072.1"/>
    </source>
</evidence>
<accession>A0ABT6D032</accession>
<dbReference type="Gene3D" id="1.10.10.60">
    <property type="entry name" value="Homeodomain-like"/>
    <property type="match status" value="2"/>
</dbReference>
<dbReference type="InterPro" id="IPR009057">
    <property type="entry name" value="Homeodomain-like_sf"/>
</dbReference>
<evidence type="ECO:0000313" key="6">
    <source>
        <dbReference type="Proteomes" id="UP001220456"/>
    </source>
</evidence>
<evidence type="ECO:0000259" key="4">
    <source>
        <dbReference type="PROSITE" id="PS01124"/>
    </source>
</evidence>
<keyword evidence="1" id="KW-0805">Transcription regulation</keyword>
<reference evidence="5 6" key="1">
    <citation type="journal article" date="2023" name="Int. J. Syst. Evol. Microbiol.">
        <title>Arthrobacter vasquezii sp. nov., isolated from a soil sample from Union Glacier, Antarctica.</title>
        <authorList>
            <person name="Valenzuela-Ibaceta F."/>
            <person name="Carrasco V."/>
            <person name="Lagos-Moraga S."/>
            <person name="Dietz-Vargas C."/>
            <person name="Navarro C.A."/>
            <person name="Perez-Donoso J.M."/>
        </authorList>
    </citation>
    <scope>NUCLEOTIDE SEQUENCE [LARGE SCALE GENOMIC DNA]</scope>
    <source>
        <strain evidence="5 6">EH-1B-1</strain>
    </source>
</reference>
<dbReference type="PROSITE" id="PS01124">
    <property type="entry name" value="HTH_ARAC_FAMILY_2"/>
    <property type="match status" value="1"/>
</dbReference>
<dbReference type="PANTHER" id="PTHR46796">
    <property type="entry name" value="HTH-TYPE TRANSCRIPTIONAL ACTIVATOR RHAS-RELATED"/>
    <property type="match status" value="1"/>
</dbReference>
<dbReference type="Pfam" id="PF12833">
    <property type="entry name" value="HTH_18"/>
    <property type="match status" value="1"/>
</dbReference>
<evidence type="ECO:0000256" key="3">
    <source>
        <dbReference type="ARBA" id="ARBA00023163"/>
    </source>
</evidence>
<dbReference type="Pfam" id="PF12852">
    <property type="entry name" value="Cupin_6"/>
    <property type="match status" value="1"/>
</dbReference>
<evidence type="ECO:0000256" key="2">
    <source>
        <dbReference type="ARBA" id="ARBA00023125"/>
    </source>
</evidence>
<keyword evidence="6" id="KW-1185">Reference proteome</keyword>
<dbReference type="InterPro" id="IPR032783">
    <property type="entry name" value="AraC_lig"/>
</dbReference>
<organism evidence="5 6">
    <name type="scientific">Arthrobacter vasquezii</name>
    <dbReference type="NCBI Taxonomy" id="2977629"/>
    <lineage>
        <taxon>Bacteria</taxon>
        <taxon>Bacillati</taxon>
        <taxon>Actinomycetota</taxon>
        <taxon>Actinomycetes</taxon>
        <taxon>Micrococcales</taxon>
        <taxon>Micrococcaceae</taxon>
        <taxon>Arthrobacter</taxon>
    </lineage>
</organism>
<proteinExistence type="predicted"/>
<feature type="domain" description="HTH araC/xylS-type" evidence="4">
    <location>
        <begin position="210"/>
        <end position="308"/>
    </location>
</feature>
<evidence type="ECO:0000256" key="1">
    <source>
        <dbReference type="ARBA" id="ARBA00023015"/>
    </source>
</evidence>
<sequence>MDPLTHFLDGPHARRAFALQVAMNPPWSLDVQDQAPFTVMAMLTGGAWLAADGNSTALSAGDIALVRGPGPYIVADEPGRAASIVIHPGQACTTLRGEPVHLSMSHGVRTWGNTASGETTMLIGTYETDAEVGSAVTAALPRIAVIPAGAVNAALVQLLACEVATDAPGQGSVIDRMLDVLLVHSVRAWTAAHPESATGWLSAGADAVVGRALELLHELPAEPWTLESLARRLNVSRATLAARFRSRVGEPPMTYLTNWRMLLASELLADPHHTTAWIAGEIGYGSPFALSTAFKRRFGVSPTEYRRRKFAAPA</sequence>